<dbReference type="PROSITE" id="PS00211">
    <property type="entry name" value="ABC_TRANSPORTER_1"/>
    <property type="match status" value="1"/>
</dbReference>
<keyword evidence="2" id="KW-0813">Transport</keyword>
<dbReference type="InterPro" id="IPR003439">
    <property type="entry name" value="ABC_transporter-like_ATP-bd"/>
</dbReference>
<dbReference type="RefSeq" id="WP_124761791.1">
    <property type="nucleotide sequence ID" value="NZ_JAFBDY010000001.1"/>
</dbReference>
<sequence>MSNKEVLLEIKNLKTYFPTRGSKIGKKNYLKAVDDVSLTIYKGETLGIVGESGSGKSTLGRTILQLVKPTEGSIIFEDNHLENLSGQTLQSFRNQMQMVFQDPFGSLNPRMKIGNIIEEPIKLQMKLSRAERKNRVKELIQKVGLSEEALNKYPHEFSGGQRQRIGIARALSINPKFIIADEPVSALDVSIQSQVLNLMMDLQEEFNLTYLFISHDLSVVKHISDRVAVMYLGRIVEIATKESLYENPLHPYTKALLSAIPVVNFEEKREEIPISGELPSNTNPPVGCAFHTRCPFAMEKCKNERPLLKVVNHNQQVACFLHDSEHKVTSETSETKKELVES</sequence>
<dbReference type="NCBIfam" id="NF008453">
    <property type="entry name" value="PRK11308.1"/>
    <property type="match status" value="1"/>
</dbReference>
<dbReference type="GO" id="GO:0055085">
    <property type="term" value="P:transmembrane transport"/>
    <property type="evidence" value="ECO:0007669"/>
    <property type="project" value="UniProtKB-ARBA"/>
</dbReference>
<dbReference type="CDD" id="cd03257">
    <property type="entry name" value="ABC_NikE_OppD_transporters"/>
    <property type="match status" value="1"/>
</dbReference>
<accession>A0A3N9UJV4</accession>
<dbReference type="InterPro" id="IPR013563">
    <property type="entry name" value="Oligopep_ABC_C"/>
</dbReference>
<reference evidence="6 7" key="1">
    <citation type="journal article" date="2013" name="J. Microbiol.">
        <title>Lysinibacillus chungkukjangi sp. nov., isolated from Chungkukjang, Korean fermented soybean food.</title>
        <authorList>
            <person name="Kim S.J."/>
            <person name="Jang Y.H."/>
            <person name="Hamada M."/>
            <person name="Ahn J.H."/>
            <person name="Weon H.Y."/>
            <person name="Suzuki K."/>
            <person name="Whang K.S."/>
            <person name="Kwon S.W."/>
        </authorList>
    </citation>
    <scope>NUCLEOTIDE SEQUENCE [LARGE SCALE GENOMIC DNA]</scope>
    <source>
        <strain evidence="6 7">MCCC 1A12701</strain>
    </source>
</reference>
<dbReference type="PANTHER" id="PTHR43776:SF8">
    <property type="entry name" value="ABC TRANSPORTER, ATP-BINDING PROTEIN"/>
    <property type="match status" value="1"/>
</dbReference>
<protein>
    <submittedName>
        <fullName evidence="6">Dipeptide ABC transporter ATP-binding protein</fullName>
    </submittedName>
</protein>
<dbReference type="InterPro" id="IPR050319">
    <property type="entry name" value="ABC_transp_ATP-bind"/>
</dbReference>
<keyword evidence="7" id="KW-1185">Reference proteome</keyword>
<dbReference type="Proteomes" id="UP000274033">
    <property type="component" value="Unassembled WGS sequence"/>
</dbReference>
<dbReference type="FunFam" id="3.40.50.300:FF:000016">
    <property type="entry name" value="Oligopeptide ABC transporter ATP-binding component"/>
    <property type="match status" value="1"/>
</dbReference>
<dbReference type="Gene3D" id="3.40.50.300">
    <property type="entry name" value="P-loop containing nucleotide triphosphate hydrolases"/>
    <property type="match status" value="1"/>
</dbReference>
<dbReference type="EMBL" id="RRCT01000001">
    <property type="protein sequence ID" value="RQW76195.1"/>
    <property type="molecule type" value="Genomic_DNA"/>
</dbReference>
<feature type="domain" description="ABC transporter" evidence="5">
    <location>
        <begin position="8"/>
        <end position="257"/>
    </location>
</feature>
<keyword evidence="3" id="KW-0547">Nucleotide-binding</keyword>
<dbReference type="InterPro" id="IPR027417">
    <property type="entry name" value="P-loop_NTPase"/>
</dbReference>
<gene>
    <name evidence="6" type="ORF">EBB45_01190</name>
</gene>
<name>A0A3N9UJV4_9BACI</name>
<dbReference type="NCBIfam" id="TIGR01727">
    <property type="entry name" value="oligo_HPY"/>
    <property type="match status" value="1"/>
</dbReference>
<evidence type="ECO:0000259" key="5">
    <source>
        <dbReference type="PROSITE" id="PS50893"/>
    </source>
</evidence>
<dbReference type="SUPFAM" id="SSF52540">
    <property type="entry name" value="P-loop containing nucleoside triphosphate hydrolases"/>
    <property type="match status" value="1"/>
</dbReference>
<evidence type="ECO:0000313" key="7">
    <source>
        <dbReference type="Proteomes" id="UP000274033"/>
    </source>
</evidence>
<keyword evidence="4 6" id="KW-0067">ATP-binding</keyword>
<dbReference type="GO" id="GO:0005524">
    <property type="term" value="F:ATP binding"/>
    <property type="evidence" value="ECO:0007669"/>
    <property type="project" value="UniProtKB-KW"/>
</dbReference>
<evidence type="ECO:0000256" key="2">
    <source>
        <dbReference type="ARBA" id="ARBA00022448"/>
    </source>
</evidence>
<dbReference type="PANTHER" id="PTHR43776">
    <property type="entry name" value="TRANSPORT ATP-BINDING PROTEIN"/>
    <property type="match status" value="1"/>
</dbReference>
<dbReference type="GO" id="GO:0015833">
    <property type="term" value="P:peptide transport"/>
    <property type="evidence" value="ECO:0007669"/>
    <property type="project" value="InterPro"/>
</dbReference>
<dbReference type="PROSITE" id="PS50893">
    <property type="entry name" value="ABC_TRANSPORTER_2"/>
    <property type="match status" value="1"/>
</dbReference>
<comment type="similarity">
    <text evidence="1">Belongs to the ABC transporter superfamily.</text>
</comment>
<evidence type="ECO:0000256" key="4">
    <source>
        <dbReference type="ARBA" id="ARBA00022840"/>
    </source>
</evidence>
<comment type="caution">
    <text evidence="6">The sequence shown here is derived from an EMBL/GenBank/DDBJ whole genome shotgun (WGS) entry which is preliminary data.</text>
</comment>
<dbReference type="AlphaFoldDB" id="A0A3N9UJV4"/>
<proteinExistence type="inferred from homology"/>
<organism evidence="6 7">
    <name type="scientific">Lysinibacillus composti</name>
    <dbReference type="NCBI Taxonomy" id="720633"/>
    <lineage>
        <taxon>Bacteria</taxon>
        <taxon>Bacillati</taxon>
        <taxon>Bacillota</taxon>
        <taxon>Bacilli</taxon>
        <taxon>Bacillales</taxon>
        <taxon>Bacillaceae</taxon>
        <taxon>Lysinibacillus</taxon>
    </lineage>
</organism>
<evidence type="ECO:0000256" key="1">
    <source>
        <dbReference type="ARBA" id="ARBA00005417"/>
    </source>
</evidence>
<dbReference type="GO" id="GO:0016887">
    <property type="term" value="F:ATP hydrolysis activity"/>
    <property type="evidence" value="ECO:0007669"/>
    <property type="project" value="InterPro"/>
</dbReference>
<dbReference type="Pfam" id="PF00005">
    <property type="entry name" value="ABC_tran"/>
    <property type="match status" value="1"/>
</dbReference>
<dbReference type="InterPro" id="IPR003593">
    <property type="entry name" value="AAA+_ATPase"/>
</dbReference>
<dbReference type="SMART" id="SM00382">
    <property type="entry name" value="AAA"/>
    <property type="match status" value="1"/>
</dbReference>
<evidence type="ECO:0000256" key="3">
    <source>
        <dbReference type="ARBA" id="ARBA00022741"/>
    </source>
</evidence>
<dbReference type="InterPro" id="IPR017871">
    <property type="entry name" value="ABC_transporter-like_CS"/>
</dbReference>
<dbReference type="Pfam" id="PF08352">
    <property type="entry name" value="oligo_HPY"/>
    <property type="match status" value="1"/>
</dbReference>
<evidence type="ECO:0000313" key="6">
    <source>
        <dbReference type="EMBL" id="RQW76195.1"/>
    </source>
</evidence>